<name>A0A315VMG8_GAMAF</name>
<keyword evidence="8" id="KW-1185">Reference proteome</keyword>
<evidence type="ECO:0000256" key="1">
    <source>
        <dbReference type="ARBA" id="ARBA00000971"/>
    </source>
</evidence>
<dbReference type="GO" id="GO:0003755">
    <property type="term" value="F:peptidyl-prolyl cis-trans isomerase activity"/>
    <property type="evidence" value="ECO:0007669"/>
    <property type="project" value="UniProtKB-UniRule"/>
</dbReference>
<dbReference type="Pfam" id="PF00160">
    <property type="entry name" value="Pro_isomerase"/>
    <property type="match status" value="1"/>
</dbReference>
<feature type="domain" description="PPIase cyclophilin-type" evidence="6">
    <location>
        <begin position="92"/>
        <end position="258"/>
    </location>
</feature>
<evidence type="ECO:0000256" key="4">
    <source>
        <dbReference type="ARBA" id="ARBA00037532"/>
    </source>
</evidence>
<dbReference type="PANTHER" id="PTHR11071:SF11">
    <property type="entry name" value="PEPTIDYL-PROLYL CIS-TRANS ISOMERASE C"/>
    <property type="match status" value="1"/>
</dbReference>
<comment type="function">
    <text evidence="5">PPIases accelerate the folding of proteins. It catalyzes the cis-trans isomerization of proline imidic peptide bonds in oligopeptides.</text>
</comment>
<evidence type="ECO:0000313" key="7">
    <source>
        <dbReference type="EMBL" id="PWA24227.1"/>
    </source>
</evidence>
<dbReference type="EC" id="5.2.1.8" evidence="5"/>
<dbReference type="PROSITE" id="PS00170">
    <property type="entry name" value="CSA_PPIASE_1"/>
    <property type="match status" value="1"/>
</dbReference>
<comment type="similarity">
    <text evidence="5">Belongs to the cyclophilin-type PPIase family.</text>
</comment>
<comment type="function">
    <text evidence="4">PPIase that catalyzes the cis-trans isomerization of proline imidic peptide bonds in oligopeptides and may therefore assist protein folding.</text>
</comment>
<dbReference type="Gene3D" id="2.40.100.10">
    <property type="entry name" value="Cyclophilin-like"/>
    <property type="match status" value="1"/>
</dbReference>
<evidence type="ECO:0000259" key="6">
    <source>
        <dbReference type="PROSITE" id="PS50072"/>
    </source>
</evidence>
<evidence type="ECO:0000256" key="2">
    <source>
        <dbReference type="ARBA" id="ARBA00023110"/>
    </source>
</evidence>
<evidence type="ECO:0000256" key="3">
    <source>
        <dbReference type="ARBA" id="ARBA00023235"/>
    </source>
</evidence>
<comment type="catalytic activity">
    <reaction evidence="1 5">
        <text>[protein]-peptidylproline (omega=180) = [protein]-peptidylproline (omega=0)</text>
        <dbReference type="Rhea" id="RHEA:16237"/>
        <dbReference type="Rhea" id="RHEA-COMP:10747"/>
        <dbReference type="Rhea" id="RHEA-COMP:10748"/>
        <dbReference type="ChEBI" id="CHEBI:83833"/>
        <dbReference type="ChEBI" id="CHEBI:83834"/>
        <dbReference type="EC" id="5.2.1.8"/>
    </reaction>
</comment>
<dbReference type="GO" id="GO:0006457">
    <property type="term" value="P:protein folding"/>
    <property type="evidence" value="ECO:0007669"/>
    <property type="project" value="InterPro"/>
</dbReference>
<keyword evidence="2 5" id="KW-0697">Rotamase</keyword>
<reference evidence="7 8" key="1">
    <citation type="journal article" date="2018" name="G3 (Bethesda)">
        <title>A High-Quality Reference Genome for the Invasive Mosquitofish Gambusia affinis Using a Chicago Library.</title>
        <authorList>
            <person name="Hoffberg S.L."/>
            <person name="Troendle N.J."/>
            <person name="Glenn T.C."/>
            <person name="Mahmud O."/>
            <person name="Louha S."/>
            <person name="Chalopin D."/>
            <person name="Bennetzen J.L."/>
            <person name="Mauricio R."/>
        </authorList>
    </citation>
    <scope>NUCLEOTIDE SEQUENCE [LARGE SCALE GENOMIC DNA]</scope>
    <source>
        <strain evidence="7">NE01/NJP1002.9</strain>
        <tissue evidence="7">Muscle</tissue>
    </source>
</reference>
<evidence type="ECO:0000313" key="8">
    <source>
        <dbReference type="Proteomes" id="UP000250572"/>
    </source>
</evidence>
<feature type="non-terminal residue" evidence="7">
    <location>
        <position position="276"/>
    </location>
</feature>
<accession>A0A315VMG8</accession>
<dbReference type="InterPro" id="IPR020892">
    <property type="entry name" value="Cyclophilin-type_PPIase_CS"/>
</dbReference>
<dbReference type="PRINTS" id="PR00153">
    <property type="entry name" value="CSAPPISMRASE"/>
</dbReference>
<dbReference type="InterPro" id="IPR029000">
    <property type="entry name" value="Cyclophilin-like_dom_sf"/>
</dbReference>
<protein>
    <recommendedName>
        <fullName evidence="5">Peptidyl-prolyl cis-trans isomerase</fullName>
        <shortName evidence="5">PPIase</shortName>
        <ecNumber evidence="5">5.2.1.8</ecNumber>
    </recommendedName>
</protein>
<dbReference type="GO" id="GO:0016018">
    <property type="term" value="F:cyclosporin A binding"/>
    <property type="evidence" value="ECO:0007669"/>
    <property type="project" value="TreeGrafter"/>
</dbReference>
<dbReference type="FunFam" id="2.40.100.10:FF:000001">
    <property type="entry name" value="Peptidyl-prolyl cis-trans isomerase"/>
    <property type="match status" value="1"/>
</dbReference>
<dbReference type="InterPro" id="IPR002130">
    <property type="entry name" value="Cyclophilin-type_PPIase_dom"/>
</dbReference>
<organism evidence="7 8">
    <name type="scientific">Gambusia affinis</name>
    <name type="common">Western mosquitofish</name>
    <name type="synonym">Heterandria affinis</name>
    <dbReference type="NCBI Taxonomy" id="33528"/>
    <lineage>
        <taxon>Eukaryota</taxon>
        <taxon>Metazoa</taxon>
        <taxon>Chordata</taxon>
        <taxon>Craniata</taxon>
        <taxon>Vertebrata</taxon>
        <taxon>Euteleostomi</taxon>
        <taxon>Actinopterygii</taxon>
        <taxon>Neopterygii</taxon>
        <taxon>Teleostei</taxon>
        <taxon>Neoteleostei</taxon>
        <taxon>Acanthomorphata</taxon>
        <taxon>Ovalentaria</taxon>
        <taxon>Atherinomorphae</taxon>
        <taxon>Cyprinodontiformes</taxon>
        <taxon>Poeciliidae</taxon>
        <taxon>Poeciliinae</taxon>
        <taxon>Gambusia</taxon>
    </lineage>
</organism>
<keyword evidence="3 5" id="KW-0413">Isomerase</keyword>
<dbReference type="STRING" id="33528.ENSGAFP00000023679"/>
<proteinExistence type="inferred from homology"/>
<evidence type="ECO:0000256" key="5">
    <source>
        <dbReference type="RuleBase" id="RU363019"/>
    </source>
</evidence>
<dbReference type="EMBL" id="NHOQ01001472">
    <property type="protein sequence ID" value="PWA24227.1"/>
    <property type="molecule type" value="Genomic_DNA"/>
</dbReference>
<dbReference type="PANTHER" id="PTHR11071">
    <property type="entry name" value="PEPTIDYL-PROLYL CIS-TRANS ISOMERASE"/>
    <property type="match status" value="1"/>
</dbReference>
<comment type="caution">
    <text evidence="7">The sequence shown here is derived from an EMBL/GenBank/DDBJ whole genome shotgun (WGS) entry which is preliminary data.</text>
</comment>
<dbReference type="AlphaFoldDB" id="A0A315VMG8"/>
<gene>
    <name evidence="7" type="ORF">CCH79_00016228</name>
</gene>
<sequence>MGGSVIRARPTGGSGLLMRPVWIAVSRPAVIFLPLLRLVVTSSRAADGAQSDSETMELRSIFPALLCLSAAALHSVSGAFSRRGPKVTEKVFFDITVGGHEVGRIVIGLFGEVVPLTVSNFIALATGEVQYNITGCTKGYGYKGTKFHRVIKDFMIQGGDFTAGDGTGGHSIYGTTFADENFKLKHIGASWVSMANAGPDTNGSQFFILSTKAPWLDGKHVVFGKVLDGMAVVHTIELQDTNDRNLPHTECVIVNSGRIPVKEPFVVEVEGCNNFG</sequence>
<dbReference type="SUPFAM" id="SSF50891">
    <property type="entry name" value="Cyclophilin-like"/>
    <property type="match status" value="1"/>
</dbReference>
<dbReference type="GO" id="GO:0005737">
    <property type="term" value="C:cytoplasm"/>
    <property type="evidence" value="ECO:0007669"/>
    <property type="project" value="TreeGrafter"/>
</dbReference>
<dbReference type="Proteomes" id="UP000250572">
    <property type="component" value="Unassembled WGS sequence"/>
</dbReference>
<dbReference type="PROSITE" id="PS50072">
    <property type="entry name" value="CSA_PPIASE_2"/>
    <property type="match status" value="1"/>
</dbReference>